<dbReference type="AlphaFoldDB" id="A0A816EKZ7"/>
<protein>
    <recommendedName>
        <fullName evidence="1">RING finger protein 141</fullName>
    </recommendedName>
</protein>
<dbReference type="Proteomes" id="UP000663828">
    <property type="component" value="Unassembled WGS sequence"/>
</dbReference>
<dbReference type="EMBL" id="CAJNOR010009708">
    <property type="protein sequence ID" value="CAF1647380.1"/>
    <property type="molecule type" value="Genomic_DNA"/>
</dbReference>
<keyword evidence="8" id="KW-1185">Reference proteome</keyword>
<keyword evidence="2 4" id="KW-0479">Metal-binding</keyword>
<dbReference type="GO" id="GO:0004842">
    <property type="term" value="F:ubiquitin-protein transferase activity"/>
    <property type="evidence" value="ECO:0007669"/>
    <property type="project" value="TreeGrafter"/>
</dbReference>
<keyword evidence="3" id="KW-0862">Zinc</keyword>
<dbReference type="PANTHER" id="PTHR12109">
    <property type="entry name" value="RING FINGER PROTEIN 141-RELATED"/>
    <property type="match status" value="1"/>
</dbReference>
<dbReference type="PANTHER" id="PTHR12109:SF3">
    <property type="entry name" value="RING FINGER PROTEIN 141"/>
    <property type="match status" value="1"/>
</dbReference>
<dbReference type="SMART" id="SM00184">
    <property type="entry name" value="RING"/>
    <property type="match status" value="1"/>
</dbReference>
<evidence type="ECO:0000256" key="3">
    <source>
        <dbReference type="ARBA" id="ARBA00022833"/>
    </source>
</evidence>
<dbReference type="Pfam" id="PF13920">
    <property type="entry name" value="zf-C3HC4_3"/>
    <property type="match status" value="1"/>
</dbReference>
<feature type="domain" description="RING-type" evidence="6">
    <location>
        <begin position="167"/>
        <end position="209"/>
    </location>
</feature>
<evidence type="ECO:0000256" key="5">
    <source>
        <dbReference type="SAM" id="MobiDB-lite"/>
    </source>
</evidence>
<dbReference type="InterPro" id="IPR001841">
    <property type="entry name" value="Znf_RING"/>
</dbReference>
<dbReference type="Gene3D" id="3.30.40.10">
    <property type="entry name" value="Zinc/RING finger domain, C3HC4 (zinc finger)"/>
    <property type="match status" value="1"/>
</dbReference>
<organism evidence="7 8">
    <name type="scientific">Adineta ricciae</name>
    <name type="common">Rotifer</name>
    <dbReference type="NCBI Taxonomy" id="249248"/>
    <lineage>
        <taxon>Eukaryota</taxon>
        <taxon>Metazoa</taxon>
        <taxon>Spiralia</taxon>
        <taxon>Gnathifera</taxon>
        <taxon>Rotifera</taxon>
        <taxon>Eurotatoria</taxon>
        <taxon>Bdelloidea</taxon>
        <taxon>Adinetida</taxon>
        <taxon>Adinetidae</taxon>
        <taxon>Adineta</taxon>
    </lineage>
</organism>
<dbReference type="PROSITE" id="PS50089">
    <property type="entry name" value="ZF_RING_2"/>
    <property type="match status" value="1"/>
</dbReference>
<proteinExistence type="predicted"/>
<comment type="caution">
    <text evidence="7">The sequence shown here is derived from an EMBL/GenBank/DDBJ whole genome shotgun (WGS) entry which is preliminary data.</text>
</comment>
<feature type="region of interest" description="Disordered" evidence="5">
    <location>
        <begin position="1"/>
        <end position="22"/>
    </location>
</feature>
<accession>A0A816EKZ7</accession>
<gene>
    <name evidence="7" type="ORF">XAT740_LOCUS54357</name>
</gene>
<evidence type="ECO:0000256" key="1">
    <source>
        <dbReference type="ARBA" id="ARBA00022017"/>
    </source>
</evidence>
<dbReference type="InterPro" id="IPR043400">
    <property type="entry name" value="RING-HC_RNF141"/>
</dbReference>
<reference evidence="7" key="1">
    <citation type="submission" date="2021-02" db="EMBL/GenBank/DDBJ databases">
        <authorList>
            <person name="Nowell W R."/>
        </authorList>
    </citation>
    <scope>NUCLEOTIDE SEQUENCE</scope>
</reference>
<dbReference type="InterPro" id="IPR047126">
    <property type="entry name" value="RNF141-like"/>
</dbReference>
<evidence type="ECO:0000256" key="4">
    <source>
        <dbReference type="PROSITE-ProRule" id="PRU00175"/>
    </source>
</evidence>
<dbReference type="SUPFAM" id="SSF57850">
    <property type="entry name" value="RING/U-box"/>
    <property type="match status" value="1"/>
</dbReference>
<evidence type="ECO:0000313" key="8">
    <source>
        <dbReference type="Proteomes" id="UP000663828"/>
    </source>
</evidence>
<dbReference type="InterPro" id="IPR013083">
    <property type="entry name" value="Znf_RING/FYVE/PHD"/>
</dbReference>
<dbReference type="GO" id="GO:0008270">
    <property type="term" value="F:zinc ion binding"/>
    <property type="evidence" value="ECO:0007669"/>
    <property type="project" value="UniProtKB-KW"/>
</dbReference>
<dbReference type="GO" id="GO:0051865">
    <property type="term" value="P:protein autoubiquitination"/>
    <property type="evidence" value="ECO:0007669"/>
    <property type="project" value="TreeGrafter"/>
</dbReference>
<sequence>MQRQQSEENSRSDDDEVTNRNLIEARGSSDGLEFVPTILKIKEIIFLRHSEFIRLVNEFNKTLESFTRDEPYYLNFTIVPQSDSTILWKALIRITCSKIARADQSKSNDVVLNLHQFLSVHRSLCQQILTLQKCPSTALYNSEPTKQNSSSFSTAKLSFNLPNDNECCICMDRQPNLVLPCTHKFCDECFQQWSSQVSATSSQTCPLCRVDINSDSGFLLAEKPKYDHVKKTLTESILSLPEDYRSRSSDKSSMTRSYRE</sequence>
<feature type="compositionally biased region" description="Basic and acidic residues" evidence="5">
    <location>
        <begin position="1"/>
        <end position="12"/>
    </location>
</feature>
<name>A0A816EKZ7_ADIRI</name>
<dbReference type="CDD" id="cd16545">
    <property type="entry name" value="RING-HC_RNF141"/>
    <property type="match status" value="1"/>
</dbReference>
<evidence type="ECO:0000259" key="6">
    <source>
        <dbReference type="PROSITE" id="PS50089"/>
    </source>
</evidence>
<evidence type="ECO:0000256" key="2">
    <source>
        <dbReference type="ARBA" id="ARBA00022771"/>
    </source>
</evidence>
<evidence type="ECO:0000313" key="7">
    <source>
        <dbReference type="EMBL" id="CAF1647380.1"/>
    </source>
</evidence>
<keyword evidence="2 4" id="KW-0863">Zinc-finger</keyword>